<comment type="caution">
    <text evidence="2">The sequence shown here is derived from an EMBL/GenBank/DDBJ whole genome shotgun (WGS) entry which is preliminary data.</text>
</comment>
<evidence type="ECO:0000313" key="4">
    <source>
        <dbReference type="Proteomes" id="UP000499080"/>
    </source>
</evidence>
<gene>
    <name evidence="2" type="ORF">AVEN_112798_1</name>
    <name evidence="3" type="ORF">AVEN_206285_1</name>
</gene>
<dbReference type="AlphaFoldDB" id="A0A4Y2V1N8"/>
<dbReference type="EMBL" id="BGPR01042154">
    <property type="protein sequence ID" value="GBO18538.1"/>
    <property type="molecule type" value="Genomic_DNA"/>
</dbReference>
<keyword evidence="4" id="KW-1185">Reference proteome</keyword>
<protein>
    <submittedName>
        <fullName evidence="2">Uncharacterized protein</fullName>
    </submittedName>
</protein>
<proteinExistence type="predicted"/>
<reference evidence="2 4" key="1">
    <citation type="journal article" date="2019" name="Sci. Rep.">
        <title>Orb-weaving spider Araneus ventricosus genome elucidates the spidroin gene catalogue.</title>
        <authorList>
            <person name="Kono N."/>
            <person name="Nakamura H."/>
            <person name="Ohtoshi R."/>
            <person name="Moran D.A.P."/>
            <person name="Shinohara A."/>
            <person name="Yoshida Y."/>
            <person name="Fujiwara M."/>
            <person name="Mori M."/>
            <person name="Tomita M."/>
            <person name="Arakawa K."/>
        </authorList>
    </citation>
    <scope>NUCLEOTIDE SEQUENCE [LARGE SCALE GENOMIC DNA]</scope>
</reference>
<evidence type="ECO:0000256" key="1">
    <source>
        <dbReference type="SAM" id="MobiDB-lite"/>
    </source>
</evidence>
<evidence type="ECO:0000313" key="2">
    <source>
        <dbReference type="EMBL" id="GBO18538.1"/>
    </source>
</evidence>
<sequence length="122" mass="13402">MTRLENDYDGANSNMDIDKVNVKDNGTSAKQNSDIGNLSIKHNVFNGSGDIPNSGNDKNCAMRILSENIKNNPSNSSNFVYTVPQSDLHNRCFVNNCVAYVPNEEITADDVVSQSMNVNPPY</sequence>
<organism evidence="2 4">
    <name type="scientific">Araneus ventricosus</name>
    <name type="common">Orbweaver spider</name>
    <name type="synonym">Epeira ventricosa</name>
    <dbReference type="NCBI Taxonomy" id="182803"/>
    <lineage>
        <taxon>Eukaryota</taxon>
        <taxon>Metazoa</taxon>
        <taxon>Ecdysozoa</taxon>
        <taxon>Arthropoda</taxon>
        <taxon>Chelicerata</taxon>
        <taxon>Arachnida</taxon>
        <taxon>Araneae</taxon>
        <taxon>Araneomorphae</taxon>
        <taxon>Entelegynae</taxon>
        <taxon>Araneoidea</taxon>
        <taxon>Araneidae</taxon>
        <taxon>Araneus</taxon>
    </lineage>
</organism>
<feature type="compositionally biased region" description="Polar residues" evidence="1">
    <location>
        <begin position="24"/>
        <end position="34"/>
    </location>
</feature>
<dbReference type="Proteomes" id="UP000499080">
    <property type="component" value="Unassembled WGS sequence"/>
</dbReference>
<dbReference type="EMBL" id="BGPR01042155">
    <property type="protein sequence ID" value="GBO18544.1"/>
    <property type="molecule type" value="Genomic_DNA"/>
</dbReference>
<name>A0A4Y2V1N8_ARAVE</name>
<feature type="region of interest" description="Disordered" evidence="1">
    <location>
        <begin position="1"/>
        <end position="34"/>
    </location>
</feature>
<evidence type="ECO:0000313" key="3">
    <source>
        <dbReference type="EMBL" id="GBO18544.1"/>
    </source>
</evidence>
<accession>A0A4Y2V1N8</accession>